<protein>
    <submittedName>
        <fullName evidence="14">Putative Penicillin-binding protein</fullName>
    </submittedName>
</protein>
<feature type="domain" description="Penicillin-binding protein transpeptidase" evidence="12">
    <location>
        <begin position="404"/>
        <end position="619"/>
    </location>
</feature>
<organism evidence="14 15">
    <name type="scientific">Clostridium chauvoei JF4335</name>
    <dbReference type="NCBI Taxonomy" id="1351755"/>
    <lineage>
        <taxon>Bacteria</taxon>
        <taxon>Bacillati</taxon>
        <taxon>Bacillota</taxon>
        <taxon>Clostridia</taxon>
        <taxon>Eubacteriales</taxon>
        <taxon>Clostridiaceae</taxon>
        <taxon>Clostridium</taxon>
    </lineage>
</organism>
<dbReference type="Gene3D" id="3.40.710.10">
    <property type="entry name" value="DD-peptidase/beta-lactamase superfamily"/>
    <property type="match status" value="2"/>
</dbReference>
<dbReference type="GO" id="GO:0009252">
    <property type="term" value="P:peptidoglycan biosynthetic process"/>
    <property type="evidence" value="ECO:0007669"/>
    <property type="project" value="UniProtKB-KW"/>
</dbReference>
<evidence type="ECO:0000256" key="3">
    <source>
        <dbReference type="ARBA" id="ARBA00007171"/>
    </source>
</evidence>
<dbReference type="EMBL" id="LT799839">
    <property type="protein sequence ID" value="SLK21920.1"/>
    <property type="molecule type" value="Genomic_DNA"/>
</dbReference>
<evidence type="ECO:0000256" key="7">
    <source>
        <dbReference type="ARBA" id="ARBA00022984"/>
    </source>
</evidence>
<name>A0A1U6JNP0_9CLOT</name>
<evidence type="ECO:0000256" key="8">
    <source>
        <dbReference type="ARBA" id="ARBA00022989"/>
    </source>
</evidence>
<evidence type="ECO:0000256" key="10">
    <source>
        <dbReference type="ARBA" id="ARBA00023316"/>
    </source>
</evidence>
<dbReference type="OrthoDB" id="9757901at2"/>
<reference evidence="15" key="1">
    <citation type="submission" date="2017-03" db="EMBL/GenBank/DDBJ databases">
        <authorList>
            <person name="Falquet L."/>
            <person name="Falquet L."/>
        </authorList>
    </citation>
    <scope>NUCLEOTIDE SEQUENCE [LARGE SCALE GENOMIC DNA]</scope>
</reference>
<keyword evidence="8 11" id="KW-1133">Transmembrane helix</keyword>
<dbReference type="GO" id="GO:0071972">
    <property type="term" value="F:peptidoglycan L,D-transpeptidase activity"/>
    <property type="evidence" value="ECO:0007669"/>
    <property type="project" value="TreeGrafter"/>
</dbReference>
<comment type="similarity">
    <text evidence="3">Belongs to the transpeptidase family.</text>
</comment>
<dbReference type="Pfam" id="PF00905">
    <property type="entry name" value="Transpeptidase"/>
    <property type="match status" value="2"/>
</dbReference>
<evidence type="ECO:0000313" key="14">
    <source>
        <dbReference type="EMBL" id="SLK21920.1"/>
    </source>
</evidence>
<evidence type="ECO:0000256" key="2">
    <source>
        <dbReference type="ARBA" id="ARBA00004236"/>
    </source>
</evidence>
<evidence type="ECO:0000259" key="13">
    <source>
        <dbReference type="Pfam" id="PF03717"/>
    </source>
</evidence>
<evidence type="ECO:0000256" key="9">
    <source>
        <dbReference type="ARBA" id="ARBA00023136"/>
    </source>
</evidence>
<dbReference type="SUPFAM" id="SSF56519">
    <property type="entry name" value="Penicillin binding protein dimerisation domain"/>
    <property type="match status" value="1"/>
</dbReference>
<dbReference type="PANTHER" id="PTHR30627:SF2">
    <property type="entry name" value="PEPTIDOGLYCAN D,D-TRANSPEPTIDASE MRDA"/>
    <property type="match status" value="1"/>
</dbReference>
<dbReference type="Gene3D" id="1.10.10.1230">
    <property type="entry name" value="Penicillin-binding protein, N-terminal non-catalytic domain, head sub-domain"/>
    <property type="match status" value="1"/>
</dbReference>
<comment type="subcellular location">
    <subcellularLocation>
        <location evidence="2">Cell membrane</location>
    </subcellularLocation>
    <subcellularLocation>
        <location evidence="1">Membrane</location>
        <topology evidence="1">Single-pass membrane protein</topology>
    </subcellularLocation>
</comment>
<keyword evidence="4" id="KW-1003">Cell membrane</keyword>
<feature type="domain" description="Penicillin-binding protein transpeptidase" evidence="12">
    <location>
        <begin position="754"/>
        <end position="928"/>
    </location>
</feature>
<dbReference type="InterPro" id="IPR005311">
    <property type="entry name" value="PBP_dimer"/>
</dbReference>
<feature type="transmembrane region" description="Helical" evidence="11">
    <location>
        <begin position="12"/>
        <end position="35"/>
    </location>
</feature>
<dbReference type="AlphaFoldDB" id="A0A1U6JNP0"/>
<evidence type="ECO:0000256" key="5">
    <source>
        <dbReference type="ARBA" id="ARBA00022692"/>
    </source>
</evidence>
<feature type="domain" description="Penicillin-binding protein dimerisation" evidence="13">
    <location>
        <begin position="58"/>
        <end position="358"/>
    </location>
</feature>
<keyword evidence="5 11" id="KW-0812">Transmembrane</keyword>
<accession>A0A1U6JNP0</accession>
<proteinExistence type="inferred from homology"/>
<dbReference type="STRING" id="1351755.CCH01_22350"/>
<dbReference type="GO" id="GO:0008658">
    <property type="term" value="F:penicillin binding"/>
    <property type="evidence" value="ECO:0007669"/>
    <property type="project" value="InterPro"/>
</dbReference>
<dbReference type="Gene3D" id="3.90.1310.10">
    <property type="entry name" value="Penicillin-binding protein 2a (Domain 2)"/>
    <property type="match status" value="2"/>
</dbReference>
<keyword evidence="7" id="KW-0573">Peptidoglycan synthesis</keyword>
<evidence type="ECO:0000256" key="6">
    <source>
        <dbReference type="ARBA" id="ARBA00022960"/>
    </source>
</evidence>
<gene>
    <name evidence="14" type="ORF">CCH01_22350</name>
</gene>
<dbReference type="GO" id="GO:0071555">
    <property type="term" value="P:cell wall organization"/>
    <property type="evidence" value="ECO:0007669"/>
    <property type="project" value="UniProtKB-KW"/>
</dbReference>
<keyword evidence="10" id="KW-0961">Cell wall biogenesis/degradation</keyword>
<dbReference type="GO" id="GO:0005886">
    <property type="term" value="C:plasma membrane"/>
    <property type="evidence" value="ECO:0007669"/>
    <property type="project" value="UniProtKB-SubCell"/>
</dbReference>
<dbReference type="SUPFAM" id="SSF56601">
    <property type="entry name" value="beta-lactamase/transpeptidase-like"/>
    <property type="match status" value="1"/>
</dbReference>
<dbReference type="InterPro" id="IPR036138">
    <property type="entry name" value="PBP_dimer_sf"/>
</dbReference>
<dbReference type="Pfam" id="PF03717">
    <property type="entry name" value="PBP_dimer"/>
    <property type="match status" value="1"/>
</dbReference>
<dbReference type="GeneID" id="66302546"/>
<keyword evidence="15" id="KW-1185">Reference proteome</keyword>
<dbReference type="RefSeq" id="WP_079481612.1">
    <property type="nucleotide sequence ID" value="NZ_CBML010000006.1"/>
</dbReference>
<evidence type="ECO:0000259" key="12">
    <source>
        <dbReference type="Pfam" id="PF00905"/>
    </source>
</evidence>
<evidence type="ECO:0000313" key="15">
    <source>
        <dbReference type="Proteomes" id="UP000190476"/>
    </source>
</evidence>
<keyword evidence="9 11" id="KW-0472">Membrane</keyword>
<dbReference type="InterPro" id="IPR050515">
    <property type="entry name" value="Beta-lactam/transpept"/>
</dbReference>
<dbReference type="Proteomes" id="UP000190476">
    <property type="component" value="Chromosome I"/>
</dbReference>
<evidence type="ECO:0000256" key="1">
    <source>
        <dbReference type="ARBA" id="ARBA00004167"/>
    </source>
</evidence>
<dbReference type="PANTHER" id="PTHR30627">
    <property type="entry name" value="PEPTIDOGLYCAN D,D-TRANSPEPTIDASE"/>
    <property type="match status" value="1"/>
</dbReference>
<dbReference type="InterPro" id="IPR001460">
    <property type="entry name" value="PCN-bd_Tpept"/>
</dbReference>
<dbReference type="InterPro" id="IPR012338">
    <property type="entry name" value="Beta-lactam/transpept-like"/>
</dbReference>
<keyword evidence="6" id="KW-0133">Cell shape</keyword>
<evidence type="ECO:0000256" key="4">
    <source>
        <dbReference type="ARBA" id="ARBA00022475"/>
    </source>
</evidence>
<dbReference type="GO" id="GO:0008360">
    <property type="term" value="P:regulation of cell shape"/>
    <property type="evidence" value="ECO:0007669"/>
    <property type="project" value="UniProtKB-KW"/>
</dbReference>
<sequence>MIVKGLKKKRTISRYLGLNIIMLIIFFVIISKLIYIQVYKNEEYKEKADISSTRFISEKAPRGKIYDSEGNILATNIQTYALTYTNAEESEKYFYRTMDSVFKILSDNGEKFQDDLLLKIDSNSKFYYEFKSSDAEVRKSVELRFKRDRGLNENIEKRLYGNKKEDFTDEEVAKVDEELLKISSQDVFYELVKIYNIYELINSEPTKEEQKAFDDMSGKEMTELLLQKYSIYDIRNYMVIKDAIKMQSFKGYRAVNISSNIKKDTAFIIYQKLNDLPGIDVTLEPIRYYPYNNLASAAIGYVSSIDSSNKKNYELRGYDVSSDLIGVSGIESAFENELKGDKGGTTVKVNSKGRVTEELFKLESYPGNDVHLTIDKRVQYAAQEAMKDTLERIRQEGQIGATRGAAVAIEANTGRIIAMVSYPDYNPNLFSVPGSLTPEETQKYFSPDLDSFGKEYIAKTNAAGGLNGVFPLNEETGLREDKYDIYPRSFFNYATQGLIPPGSVFKPLTSIIGLQEGVITPNEIIVDRGEFKEHPDVLGEGFAPQCMIYTTSRSTHGATDLRKALQVSCNYYYYEVGYRLYMKNGANIGALDSIAKYAWKFGLGVDPESKQNASTGLEVNENFGQTYNFESWKNRFIPSVMFQLVDYLKTGNYNGCVYFVPLDIEKSESDSEELMDAKKALKDKITTALGKVGTKEQRRDTDNFAKELEPDIKNIMKVSDKYKEEVKAYEVKNGKKVNLDDEVESVAEAIARFTIDDKTTEIISAAQIVYDSIGQSMNAFTPVQIANYMATLVNGGTRYKVHMVDKITSPTGEVMQEFKPEVLDTINISPDNVQAIKEGMYGVNTDPANGVAYQCFGNFPFKVGGKTGTADFSTEGTEVGQYGFLGRQPYGNYLSFAPLENPKLVVFTTVYDGKKGSSAATIARAIYESYFKDELLKMDPNYAAKSASFKKYVVDCPLKDNKPKDDVDKTKDKAQ</sequence>
<evidence type="ECO:0000256" key="11">
    <source>
        <dbReference type="SAM" id="Phobius"/>
    </source>
</evidence>